<evidence type="ECO:0000256" key="2">
    <source>
        <dbReference type="ARBA" id="ARBA00022448"/>
    </source>
</evidence>
<dbReference type="InterPro" id="IPR037272">
    <property type="entry name" value="SNS_sf"/>
</dbReference>
<feature type="binding site" evidence="6">
    <location>
        <position position="425"/>
    </location>
    <ligand>
        <name>Na(+)</name>
        <dbReference type="ChEBI" id="CHEBI:29101"/>
        <label>1</label>
    </ligand>
</feature>
<dbReference type="InterPro" id="IPR000175">
    <property type="entry name" value="Na/ntran_symport"/>
</dbReference>
<dbReference type="Pfam" id="PF00209">
    <property type="entry name" value="SNF"/>
    <property type="match status" value="1"/>
</dbReference>
<dbReference type="PROSITE" id="PS00754">
    <property type="entry name" value="NA_NEUROTRAN_SYMP_2"/>
    <property type="match status" value="1"/>
</dbReference>
<dbReference type="PROSITE" id="PS00610">
    <property type="entry name" value="NA_NEUROTRAN_SYMP_1"/>
    <property type="match status" value="1"/>
</dbReference>
<dbReference type="EMBL" id="KB096590">
    <property type="protein sequence ID" value="ESO03658.1"/>
    <property type="molecule type" value="Genomic_DNA"/>
</dbReference>
<dbReference type="GO" id="GO:0043005">
    <property type="term" value="C:neuron projection"/>
    <property type="evidence" value="ECO:0000318"/>
    <property type="project" value="GO_Central"/>
</dbReference>
<dbReference type="EMBL" id="AMQM01004521">
    <property type="status" value="NOT_ANNOTATED_CDS"/>
    <property type="molecule type" value="Genomic_DNA"/>
</dbReference>
<feature type="transmembrane region" description="Helical" evidence="10">
    <location>
        <begin position="117"/>
        <end position="144"/>
    </location>
</feature>
<keyword evidence="2 8" id="KW-0813">Transport</keyword>
<feature type="transmembrane region" description="Helical" evidence="10">
    <location>
        <begin position="564"/>
        <end position="583"/>
    </location>
</feature>
<dbReference type="PRINTS" id="PR00176">
    <property type="entry name" value="NANEUSMPORT"/>
</dbReference>
<reference evidence="12" key="3">
    <citation type="submission" date="2015-06" db="UniProtKB">
        <authorList>
            <consortium name="EnsemblMetazoa"/>
        </authorList>
    </citation>
    <scope>IDENTIFICATION</scope>
</reference>
<dbReference type="RefSeq" id="XP_009018215.1">
    <property type="nucleotide sequence ID" value="XM_009019967.1"/>
</dbReference>
<organism evidence="12 13">
    <name type="scientific">Helobdella robusta</name>
    <name type="common">Californian leech</name>
    <dbReference type="NCBI Taxonomy" id="6412"/>
    <lineage>
        <taxon>Eukaryota</taxon>
        <taxon>Metazoa</taxon>
        <taxon>Spiralia</taxon>
        <taxon>Lophotrochozoa</taxon>
        <taxon>Annelida</taxon>
        <taxon>Clitellata</taxon>
        <taxon>Hirudinea</taxon>
        <taxon>Rhynchobdellida</taxon>
        <taxon>Glossiphoniidae</taxon>
        <taxon>Helobdella</taxon>
    </lineage>
</organism>
<evidence type="ECO:0000256" key="8">
    <source>
        <dbReference type="RuleBase" id="RU003732"/>
    </source>
</evidence>
<dbReference type="HOGENOM" id="CLU_006855_9_5_1"/>
<feature type="transmembrane region" description="Helical" evidence="10">
    <location>
        <begin position="395"/>
        <end position="421"/>
    </location>
</feature>
<evidence type="ECO:0000256" key="9">
    <source>
        <dbReference type="SAM" id="MobiDB-lite"/>
    </source>
</evidence>
<feature type="transmembrane region" description="Helical" evidence="10">
    <location>
        <begin position="481"/>
        <end position="502"/>
    </location>
</feature>
<feature type="transmembrane region" description="Helical" evidence="10">
    <location>
        <begin position="45"/>
        <end position="63"/>
    </location>
</feature>
<feature type="binding site" evidence="6">
    <location>
        <position position="356"/>
    </location>
    <ligand>
        <name>Na(+)</name>
        <dbReference type="ChEBI" id="CHEBI:29101"/>
        <label>1</label>
    </ligand>
</feature>
<dbReference type="GO" id="GO:0006865">
    <property type="term" value="P:amino acid transport"/>
    <property type="evidence" value="ECO:0000318"/>
    <property type="project" value="GO_Central"/>
</dbReference>
<evidence type="ECO:0000256" key="4">
    <source>
        <dbReference type="ARBA" id="ARBA00022989"/>
    </source>
</evidence>
<dbReference type="KEGG" id="hro:HELRODRAFT_99945"/>
<dbReference type="EnsemblMetazoa" id="HelroT99945">
    <property type="protein sequence ID" value="HelroP99945"/>
    <property type="gene ID" value="HelroG99945"/>
</dbReference>
<dbReference type="GO" id="GO:0005332">
    <property type="term" value="F:gamma-aminobutyric acid:sodium:chloride symporter activity"/>
    <property type="evidence" value="ECO:0000318"/>
    <property type="project" value="GO_Central"/>
</dbReference>
<keyword evidence="5 10" id="KW-0472">Membrane</keyword>
<dbReference type="Proteomes" id="UP000015101">
    <property type="component" value="Unassembled WGS sequence"/>
</dbReference>
<evidence type="ECO:0000256" key="10">
    <source>
        <dbReference type="SAM" id="Phobius"/>
    </source>
</evidence>
<protein>
    <recommendedName>
        <fullName evidence="8">Transporter</fullName>
    </recommendedName>
</protein>
<keyword evidence="6" id="KW-0915">Sodium</keyword>
<dbReference type="CTD" id="20217853"/>
<comment type="subcellular location">
    <subcellularLocation>
        <location evidence="1">Membrane</location>
        <topology evidence="1">Multi-pass membrane protein</topology>
    </subcellularLocation>
</comment>
<reference evidence="13" key="1">
    <citation type="submission" date="2012-12" db="EMBL/GenBank/DDBJ databases">
        <authorList>
            <person name="Hellsten U."/>
            <person name="Grimwood J."/>
            <person name="Chapman J.A."/>
            <person name="Shapiro H."/>
            <person name="Aerts A."/>
            <person name="Otillar R.P."/>
            <person name="Terry A.Y."/>
            <person name="Boore J.L."/>
            <person name="Simakov O."/>
            <person name="Marletaz F."/>
            <person name="Cho S.-J."/>
            <person name="Edsinger-Gonzales E."/>
            <person name="Havlak P."/>
            <person name="Kuo D.-H."/>
            <person name="Larsson T."/>
            <person name="Lv J."/>
            <person name="Arendt D."/>
            <person name="Savage R."/>
            <person name="Osoegawa K."/>
            <person name="de Jong P."/>
            <person name="Lindberg D.R."/>
            <person name="Seaver E.C."/>
            <person name="Weisblat D.A."/>
            <person name="Putnam N.H."/>
            <person name="Grigoriev I.V."/>
            <person name="Rokhsar D.S."/>
        </authorList>
    </citation>
    <scope>NUCLEOTIDE SEQUENCE</scope>
</reference>
<dbReference type="AlphaFoldDB" id="T1G9V7"/>
<feature type="disulfide bond" evidence="7">
    <location>
        <begin position="156"/>
        <end position="165"/>
    </location>
</feature>
<evidence type="ECO:0000256" key="6">
    <source>
        <dbReference type="PIRSR" id="PIRSR600175-1"/>
    </source>
</evidence>
<feature type="transmembrane region" description="Helical" evidence="10">
    <location>
        <begin position="270"/>
        <end position="293"/>
    </location>
</feature>
<proteinExistence type="inferred from homology"/>
<feature type="binding site" evidence="6">
    <location>
        <position position="58"/>
    </location>
    <ligand>
        <name>Na(+)</name>
        <dbReference type="ChEBI" id="CHEBI:29101"/>
        <label>1</label>
    </ligand>
</feature>
<feature type="binding site" evidence="6">
    <location>
        <position position="424"/>
    </location>
    <ligand>
        <name>Na(+)</name>
        <dbReference type="ChEBI" id="CHEBI:29101"/>
        <label>1</label>
    </ligand>
</feature>
<evidence type="ECO:0000256" key="3">
    <source>
        <dbReference type="ARBA" id="ARBA00022692"/>
    </source>
</evidence>
<dbReference type="SUPFAM" id="SSF161070">
    <property type="entry name" value="SNF-like"/>
    <property type="match status" value="1"/>
</dbReference>
<comment type="similarity">
    <text evidence="8">Belongs to the sodium:neurotransmitter symporter (SNF) (TC 2.A.22) family.</text>
</comment>
<dbReference type="GO" id="GO:0046872">
    <property type="term" value="F:metal ion binding"/>
    <property type="evidence" value="ECO:0007669"/>
    <property type="project" value="UniProtKB-KW"/>
</dbReference>
<evidence type="ECO:0000313" key="11">
    <source>
        <dbReference type="EMBL" id="ESO03658.1"/>
    </source>
</evidence>
<feature type="binding site" evidence="6">
    <location>
        <position position="51"/>
    </location>
    <ligand>
        <name>Na(+)</name>
        <dbReference type="ChEBI" id="CHEBI:29101"/>
        <label>1</label>
    </ligand>
</feature>
<dbReference type="CDD" id="cd11496">
    <property type="entry name" value="SLC6sbd-TauT-like"/>
    <property type="match status" value="1"/>
</dbReference>
<dbReference type="OMA" id="EREFWEY"/>
<keyword evidence="3 8" id="KW-0812">Transmembrane</keyword>
<keyword evidence="8" id="KW-0769">Symport</keyword>
<dbReference type="GO" id="GO:0005886">
    <property type="term" value="C:plasma membrane"/>
    <property type="evidence" value="ECO:0000318"/>
    <property type="project" value="GO_Central"/>
</dbReference>
<keyword evidence="6" id="KW-0479">Metal-binding</keyword>
<evidence type="ECO:0000256" key="5">
    <source>
        <dbReference type="ARBA" id="ARBA00023136"/>
    </source>
</evidence>
<feature type="transmembrane region" description="Helical" evidence="10">
    <location>
        <begin position="238"/>
        <end position="258"/>
    </location>
</feature>
<evidence type="ECO:0000313" key="12">
    <source>
        <dbReference type="EnsemblMetazoa" id="HelroP99945"/>
    </source>
</evidence>
<evidence type="ECO:0000256" key="7">
    <source>
        <dbReference type="PIRSR" id="PIRSR600175-2"/>
    </source>
</evidence>
<name>T1G9V7_HELRO</name>
<reference evidence="11 13" key="2">
    <citation type="journal article" date="2013" name="Nature">
        <title>Insights into bilaterian evolution from three spiralian genomes.</title>
        <authorList>
            <person name="Simakov O."/>
            <person name="Marletaz F."/>
            <person name="Cho S.J."/>
            <person name="Edsinger-Gonzales E."/>
            <person name="Havlak P."/>
            <person name="Hellsten U."/>
            <person name="Kuo D.H."/>
            <person name="Larsson T."/>
            <person name="Lv J."/>
            <person name="Arendt D."/>
            <person name="Savage R."/>
            <person name="Osoegawa K."/>
            <person name="de Jong P."/>
            <person name="Grimwood J."/>
            <person name="Chapman J.A."/>
            <person name="Shapiro H."/>
            <person name="Aerts A."/>
            <person name="Otillar R.P."/>
            <person name="Terry A.Y."/>
            <person name="Boore J.L."/>
            <person name="Grigoriev I.V."/>
            <person name="Lindberg D.R."/>
            <person name="Seaver E.C."/>
            <person name="Weisblat D.A."/>
            <person name="Putnam N.H."/>
            <person name="Rokhsar D.S."/>
        </authorList>
    </citation>
    <scope>NUCLEOTIDE SEQUENCE</scope>
</reference>
<sequence>MTKDETTTTAATAVGMETTPKNDLTPGLPAPDLPPREQWTQKMDFIFSCIGYSVGLGNVWRFPYLCYKNGGGAFMIPYLITLFFAGIPMFFLELSLGQYLSVGGLGVWKICPVFKGVGYGALIAAAWLNVYYIVVLAWGTFYMFSSFTSVLPWSSCDNYWNTYSCRSDYELAHCRNHGVGSSESVESFGSMNSSAFHWESSNHSKMCPDENMMTASPEREFWEYRVLQITDGLWTPGIIRWELALTLLLAWIACYFAIWKGVKWTGKITWFTSMFPYVLLLILLIRGLTLPGAGQGITYYLKPNFSRLSDSMVWIDAVTQIFFSYGLVLGAQIALGSYNKYHNNCMKDALIISCINSGTSLFSGFVIFSVIGFMAQQQGKSVAEVAQSGPGLAFLVYPSAVSQLPLSPLWSVLFFLMLFFVGLDSQFCTVEGFVTAVVDEWPHLFRKRKEVFVLVTCVLSYLVGLSMVTQGGIYVFELFNFYSASGTVLLLLIFFECIAISWSYGVDRYYDALTDMLGYRPCYWWKFCWTFTTPFICLGTFLYHVIQHQPIKYMDYSYPLSGQVIGWFMTMSSLIVIPIYAMFKFFHEKGTILERLKKICRPDVDEPVKRKLLNRDNV</sequence>
<dbReference type="FunCoup" id="T1G9V7">
    <property type="interactions" value="143"/>
</dbReference>
<evidence type="ECO:0000256" key="1">
    <source>
        <dbReference type="ARBA" id="ARBA00004141"/>
    </source>
</evidence>
<feature type="binding site" evidence="6">
    <location>
        <position position="54"/>
    </location>
    <ligand>
        <name>Na(+)</name>
        <dbReference type="ChEBI" id="CHEBI:29101"/>
        <label>1</label>
    </ligand>
</feature>
<evidence type="ECO:0000313" key="13">
    <source>
        <dbReference type="Proteomes" id="UP000015101"/>
    </source>
</evidence>
<keyword evidence="4 10" id="KW-1133">Transmembrane helix</keyword>
<feature type="binding site" evidence="6">
    <location>
        <position position="324"/>
    </location>
    <ligand>
        <name>Na(+)</name>
        <dbReference type="ChEBI" id="CHEBI:29101"/>
        <label>1</label>
    </ligand>
</feature>
<dbReference type="PROSITE" id="PS50267">
    <property type="entry name" value="NA_NEUROTRAN_SYMP_3"/>
    <property type="match status" value="1"/>
</dbReference>
<dbReference type="GeneID" id="20217853"/>
<feature type="region of interest" description="Disordered" evidence="9">
    <location>
        <begin position="1"/>
        <end position="29"/>
    </location>
</feature>
<feature type="transmembrane region" description="Helical" evidence="10">
    <location>
        <begin position="451"/>
        <end position="475"/>
    </location>
</feature>
<dbReference type="OrthoDB" id="6581954at2759"/>
<keyword evidence="7" id="KW-1015">Disulfide bond</keyword>
<feature type="transmembrane region" description="Helical" evidence="10">
    <location>
        <begin position="313"/>
        <end position="338"/>
    </location>
</feature>
<dbReference type="PANTHER" id="PTHR11616:SF265">
    <property type="entry name" value="TRANSPORTER"/>
    <property type="match status" value="1"/>
</dbReference>
<dbReference type="PANTHER" id="PTHR11616">
    <property type="entry name" value="SODIUM/CHLORIDE DEPENDENT TRANSPORTER"/>
    <property type="match status" value="1"/>
</dbReference>
<feature type="transmembrane region" description="Helical" evidence="10">
    <location>
        <begin position="75"/>
        <end position="96"/>
    </location>
</feature>
<dbReference type="eggNOG" id="KOG3660">
    <property type="taxonomic scope" value="Eukaryota"/>
</dbReference>
<keyword evidence="13" id="KW-1185">Reference proteome</keyword>
<gene>
    <name evidence="12" type="primary">20217853</name>
    <name evidence="11" type="ORF">HELRODRAFT_99945</name>
</gene>
<accession>T1G9V7</accession>
<dbReference type="GO" id="GO:0035725">
    <property type="term" value="P:sodium ion transmembrane transport"/>
    <property type="evidence" value="ECO:0000318"/>
    <property type="project" value="GO_Central"/>
</dbReference>
<feature type="transmembrane region" description="Helical" evidence="10">
    <location>
        <begin position="523"/>
        <end position="544"/>
    </location>
</feature>
<dbReference type="InParanoid" id="T1G9V7"/>
<feature type="transmembrane region" description="Helical" evidence="10">
    <location>
        <begin position="350"/>
        <end position="375"/>
    </location>
</feature>